<dbReference type="PANTHER" id="PTHR36504">
    <property type="entry name" value="LIPOPOLYSACCHARIDE EXPORT SYSTEM PROTEIN LPTA"/>
    <property type="match status" value="1"/>
</dbReference>
<evidence type="ECO:0000256" key="1">
    <source>
        <dbReference type="ARBA" id="ARBA00022729"/>
    </source>
</evidence>
<protein>
    <submittedName>
        <fullName evidence="4">Uncharacterized protein conserved in bacteria</fullName>
    </submittedName>
</protein>
<evidence type="ECO:0000313" key="4">
    <source>
        <dbReference type="EMBL" id="SPU51750.1"/>
    </source>
</evidence>
<evidence type="ECO:0000313" key="5">
    <source>
        <dbReference type="Proteomes" id="UP000251186"/>
    </source>
</evidence>
<dbReference type="GO" id="GO:0017089">
    <property type="term" value="F:glycolipid transfer activity"/>
    <property type="evidence" value="ECO:0007669"/>
    <property type="project" value="TreeGrafter"/>
</dbReference>
<dbReference type="Proteomes" id="UP000251186">
    <property type="component" value="Unassembled WGS sequence"/>
</dbReference>
<evidence type="ECO:0000256" key="2">
    <source>
        <dbReference type="SAM" id="SignalP"/>
    </source>
</evidence>
<dbReference type="Gene3D" id="2.60.450.10">
    <property type="entry name" value="Lipopolysaccharide (LPS) transport protein A like domain"/>
    <property type="match status" value="1"/>
</dbReference>
<dbReference type="GO" id="GO:0015920">
    <property type="term" value="P:lipopolysaccharide transport"/>
    <property type="evidence" value="ECO:0007669"/>
    <property type="project" value="TreeGrafter"/>
</dbReference>
<dbReference type="EMBL" id="UAQP01000005">
    <property type="protein sequence ID" value="SPU51750.1"/>
    <property type="molecule type" value="Genomic_DNA"/>
</dbReference>
<dbReference type="InterPro" id="IPR052037">
    <property type="entry name" value="LPS_export_LptA"/>
</dbReference>
<dbReference type="Pfam" id="PF03968">
    <property type="entry name" value="LptD_N"/>
    <property type="match status" value="1"/>
</dbReference>
<reference evidence="4 5" key="1">
    <citation type="submission" date="2018-06" db="EMBL/GenBank/DDBJ databases">
        <authorList>
            <consortium name="Pathogen Informatics"/>
            <person name="Doyle S."/>
        </authorList>
    </citation>
    <scope>NUCLEOTIDE SEQUENCE [LARGE SCALE GENOMIC DNA]</scope>
    <source>
        <strain evidence="4 5">NCTC11166</strain>
    </source>
</reference>
<feature type="signal peptide" evidence="2">
    <location>
        <begin position="1"/>
        <end position="27"/>
    </location>
</feature>
<gene>
    <name evidence="4" type="ORF">NCTC11166_00058</name>
</gene>
<sequence>MIVTKISKTLAVIAAAAVVGMPALVDAQSRAGAQATNQPVAYGADSVEYAPNRIILRGRAEATQGGNRFRADTLTLVSGEGGDLQRAEASGTVYFVTPDQSMRGDRAVYNLGNGEIVVTGNVILTQGKNVLTGSRLVYNINTETARMDGAPRGAAGSRVQGVFYPNSN</sequence>
<dbReference type="AlphaFoldDB" id="A0A2X1B5Y9"/>
<accession>A0A2X1B5Y9</accession>
<feature type="chain" id="PRO_5016022870" evidence="2">
    <location>
        <begin position="28"/>
        <end position="168"/>
    </location>
</feature>
<organism evidence="4 5">
    <name type="scientific">Brevundimonas vesicularis</name>
    <name type="common">Pseudomonas vesicularis</name>
    <dbReference type="NCBI Taxonomy" id="41276"/>
    <lineage>
        <taxon>Bacteria</taxon>
        <taxon>Pseudomonadati</taxon>
        <taxon>Pseudomonadota</taxon>
        <taxon>Alphaproteobacteria</taxon>
        <taxon>Caulobacterales</taxon>
        <taxon>Caulobacteraceae</taxon>
        <taxon>Brevundimonas</taxon>
    </lineage>
</organism>
<dbReference type="RefSeq" id="WP_112861299.1">
    <property type="nucleotide sequence ID" value="NZ_UAQP01000005.1"/>
</dbReference>
<dbReference type="PANTHER" id="PTHR36504:SF1">
    <property type="entry name" value="LIPOPOLYSACCHARIDE EXPORT SYSTEM PROTEIN LPTA"/>
    <property type="match status" value="1"/>
</dbReference>
<dbReference type="InterPro" id="IPR005653">
    <property type="entry name" value="OstA-like_N"/>
</dbReference>
<dbReference type="GO" id="GO:0009279">
    <property type="term" value="C:cell outer membrane"/>
    <property type="evidence" value="ECO:0007669"/>
    <property type="project" value="TreeGrafter"/>
</dbReference>
<proteinExistence type="predicted"/>
<evidence type="ECO:0000259" key="3">
    <source>
        <dbReference type="Pfam" id="PF03968"/>
    </source>
</evidence>
<feature type="domain" description="Organic solvent tolerance-like N-terminal" evidence="3">
    <location>
        <begin position="47"/>
        <end position="143"/>
    </location>
</feature>
<dbReference type="GO" id="GO:0030288">
    <property type="term" value="C:outer membrane-bounded periplasmic space"/>
    <property type="evidence" value="ECO:0007669"/>
    <property type="project" value="TreeGrafter"/>
</dbReference>
<keyword evidence="1 2" id="KW-0732">Signal</keyword>
<name>A0A2X1B5Y9_BREVE</name>